<dbReference type="Gene3D" id="2.60.40.1180">
    <property type="entry name" value="Golgi alpha-mannosidase II"/>
    <property type="match status" value="1"/>
</dbReference>
<reference evidence="5" key="1">
    <citation type="submission" date="2016-10" db="EMBL/GenBank/DDBJ databases">
        <authorList>
            <person name="Varghese N."/>
            <person name="Submissions S."/>
        </authorList>
    </citation>
    <scope>NUCLEOTIDE SEQUENCE [LARGE SCALE GENOMIC DNA]</scope>
    <source>
        <strain evidence="5">DSM 24499</strain>
    </source>
</reference>
<dbReference type="Pfam" id="PF14498">
    <property type="entry name" value="Glyco_hyd_65N_2"/>
    <property type="match status" value="1"/>
</dbReference>
<dbReference type="Gene3D" id="2.70.98.50">
    <property type="entry name" value="putative glycoside hydrolase family protein from bacillus halodurans"/>
    <property type="match status" value="1"/>
</dbReference>
<dbReference type="RefSeq" id="WP_092542743.1">
    <property type="nucleotide sequence ID" value="NZ_FOKV01000004.1"/>
</dbReference>
<protein>
    <submittedName>
        <fullName evidence="4">Alpha-L-fucosidase 2</fullName>
    </submittedName>
</protein>
<organism evidence="4 5">
    <name type="scientific">Zunongwangia mangrovi</name>
    <dbReference type="NCBI Taxonomy" id="1334022"/>
    <lineage>
        <taxon>Bacteria</taxon>
        <taxon>Pseudomonadati</taxon>
        <taxon>Bacteroidota</taxon>
        <taxon>Flavobacteriia</taxon>
        <taxon>Flavobacteriales</taxon>
        <taxon>Flavobacteriaceae</taxon>
        <taxon>Zunongwangia</taxon>
    </lineage>
</organism>
<evidence type="ECO:0000313" key="4">
    <source>
        <dbReference type="EMBL" id="SFC44945.1"/>
    </source>
</evidence>
<sequence>MNKVLKTISFLMILTSSGISIQGQTENDLKLWYDEPAENWNEALPIGNGRIGAMIFGNPSLERLQLNEETIWAGQPNSIAHDKALMALPKVRKLIFDGKYKAAQDLATSDIRSQTNNGMPYQTFGNVYISFPGHQDYTNYYRDLDIQSALASVSYKVDDVTYKREIISAFKDDVVAVKLSADQPGKITANILMNSPYDKTDPVSRDDIIMLDGTSSNHEGLRGGVDFEGRVAVSTNSGSAVSENGSISIKEADEVTIYISIATNFKNYKDLSEDVRSKTISLLDAARKRDFETIKKDHADYYQKFFNRVSLDLGKTDALDQPTNQRIKNFSEQDDPQLVELYFQFGRYLLISSSQPGGQPANLQGIWNDMLFPPWESKYTMNINAEMNYWPAELTNLPEMHEPFIQLAKEVSETGKKTARIMYDADGWVLHHNTDIWRITGPIDNAHSGMWPSGGAWLMQDLWERYNYSGDKDYLREIYPIMKGSAEFFLDFMIPHPEFGYMVVIPSNSPENSHGGGEGNASITAGATMDQQLMFDLFTHTAEAAEILNQDVEFVQKLNGAKEKLAPMQIGRYGQLQEWLKDWDDPEDDHRHISHLYGLFPSNQISPFRNPELFESTKVVLEHRGDKSTGWSMGWKVNLWARLLDGNHAYKLLNDQLSLVGSDGGGSYPNMLDAHPPFQIDGNFGVTAGIAEMLMQSHEGAIHILPALPDAWEQGSIQGIRARGGFTINLLEWENNEIQQLTVKSNLGGNLRLRTASKLDFKNLKTAKGENPNPFFRINPIQKPIVKDKSKTTQPDLPKYYEYDIKTEKGKTYTFSAK</sequence>
<dbReference type="InterPro" id="IPR013780">
    <property type="entry name" value="Glyco_hydro_b"/>
</dbReference>
<dbReference type="InterPro" id="IPR012341">
    <property type="entry name" value="6hp_glycosidase-like_sf"/>
</dbReference>
<dbReference type="PANTHER" id="PTHR31084:SF0">
    <property type="entry name" value="ALPHA-L-FUCOSIDASE 2"/>
    <property type="match status" value="1"/>
</dbReference>
<evidence type="ECO:0000259" key="1">
    <source>
        <dbReference type="Pfam" id="PF14498"/>
    </source>
</evidence>
<dbReference type="PANTHER" id="PTHR31084">
    <property type="entry name" value="ALPHA-L-FUCOSIDASE 2"/>
    <property type="match status" value="1"/>
</dbReference>
<dbReference type="Proteomes" id="UP000199438">
    <property type="component" value="Unassembled WGS sequence"/>
</dbReference>
<evidence type="ECO:0000259" key="3">
    <source>
        <dbReference type="Pfam" id="PF22124"/>
    </source>
</evidence>
<name>A0A1I1J987_9FLAO</name>
<dbReference type="STRING" id="1334022.SAMN04487907_104216"/>
<dbReference type="OrthoDB" id="9802600at2"/>
<dbReference type="Pfam" id="PF21307">
    <property type="entry name" value="Glyco_hydro_95_C"/>
    <property type="match status" value="1"/>
</dbReference>
<accession>A0A1I1J987</accession>
<evidence type="ECO:0000313" key="5">
    <source>
        <dbReference type="Proteomes" id="UP000199438"/>
    </source>
</evidence>
<keyword evidence="5" id="KW-1185">Reference proteome</keyword>
<gene>
    <name evidence="4" type="ORF">SAMN04487907_104216</name>
</gene>
<dbReference type="GO" id="GO:0005975">
    <property type="term" value="P:carbohydrate metabolic process"/>
    <property type="evidence" value="ECO:0007669"/>
    <property type="project" value="InterPro"/>
</dbReference>
<dbReference type="InterPro" id="IPR049053">
    <property type="entry name" value="AFCA-like_C"/>
</dbReference>
<feature type="domain" description="Glycosyl hydrolase family 95 catalytic" evidence="3">
    <location>
        <begin position="291"/>
        <end position="694"/>
    </location>
</feature>
<dbReference type="InterPro" id="IPR008928">
    <property type="entry name" value="6-hairpin_glycosidase_sf"/>
</dbReference>
<dbReference type="FunFam" id="1.50.10.10:FF:000028">
    <property type="entry name" value="Alpha-L-fucosidase 2"/>
    <property type="match status" value="1"/>
</dbReference>
<evidence type="ECO:0000259" key="2">
    <source>
        <dbReference type="Pfam" id="PF21307"/>
    </source>
</evidence>
<dbReference type="InterPro" id="IPR016518">
    <property type="entry name" value="Alpha-L-fucosidase"/>
</dbReference>
<dbReference type="Pfam" id="PF22124">
    <property type="entry name" value="Glyco_hydro_95_cat"/>
    <property type="match status" value="1"/>
</dbReference>
<dbReference type="SUPFAM" id="SSF48208">
    <property type="entry name" value="Six-hairpin glycosidases"/>
    <property type="match status" value="1"/>
</dbReference>
<feature type="domain" description="Glycosyl hydrolase family 95 N-terminal" evidence="1">
    <location>
        <begin position="31"/>
        <end position="268"/>
    </location>
</feature>
<dbReference type="GO" id="GO:0004560">
    <property type="term" value="F:alpha-L-fucosidase activity"/>
    <property type="evidence" value="ECO:0007669"/>
    <property type="project" value="InterPro"/>
</dbReference>
<dbReference type="AlphaFoldDB" id="A0A1I1J987"/>
<feature type="domain" description="Alpha fucosidase A-like C-terminal" evidence="2">
    <location>
        <begin position="696"/>
        <end position="765"/>
    </location>
</feature>
<proteinExistence type="predicted"/>
<dbReference type="Gene3D" id="1.50.10.10">
    <property type="match status" value="1"/>
</dbReference>
<dbReference type="EMBL" id="FOKV01000004">
    <property type="protein sequence ID" value="SFC44945.1"/>
    <property type="molecule type" value="Genomic_DNA"/>
</dbReference>
<dbReference type="PIRSF" id="PIRSF007663">
    <property type="entry name" value="UCP007663"/>
    <property type="match status" value="1"/>
</dbReference>
<dbReference type="InterPro" id="IPR054363">
    <property type="entry name" value="GH95_cat"/>
</dbReference>
<dbReference type="InterPro" id="IPR027414">
    <property type="entry name" value="GH95_N_dom"/>
</dbReference>